<dbReference type="Proteomes" id="UP000010866">
    <property type="component" value="Plasmid pMETHO01"/>
</dbReference>
<name>L0L0F1_METHD</name>
<keyword evidence="1" id="KW-0614">Plasmid</keyword>
<geneLocation type="plasmid" evidence="1 2">
    <name>pMETHO01</name>
</geneLocation>
<accession>L0L0F1</accession>
<sequence>MEDNVFVFVEYHDGKTIDIFSTPNKDSIEKRIKKFLQQHSFESLDTYTQTVNNRSIEHTFWTNTYTKKIMAETLPIQENSSLKPNT</sequence>
<dbReference type="EMBL" id="CP003363">
    <property type="protein sequence ID" value="AGB50801.1"/>
    <property type="molecule type" value="Genomic_DNA"/>
</dbReference>
<keyword evidence="2" id="KW-1185">Reference proteome</keyword>
<dbReference type="RefSeq" id="WP_015313933.1">
    <property type="nucleotide sequence ID" value="NC_019972.1"/>
</dbReference>
<evidence type="ECO:0000313" key="2">
    <source>
        <dbReference type="Proteomes" id="UP000010866"/>
    </source>
</evidence>
<reference evidence="2" key="1">
    <citation type="submission" date="2012-02" db="EMBL/GenBank/DDBJ databases">
        <title>Complete sequence of plasmid of Methanomethylovorans hollandica DSM 15978.</title>
        <authorList>
            <person name="Lucas S."/>
            <person name="Copeland A."/>
            <person name="Lapidus A."/>
            <person name="Glavina del Rio T."/>
            <person name="Dalin E."/>
            <person name="Tice H."/>
            <person name="Bruce D."/>
            <person name="Goodwin L."/>
            <person name="Pitluck S."/>
            <person name="Peters L."/>
            <person name="Mikhailova N."/>
            <person name="Held B."/>
            <person name="Kyrpides N."/>
            <person name="Mavromatis K."/>
            <person name="Ivanova N."/>
            <person name="Brettin T."/>
            <person name="Detter J.C."/>
            <person name="Han C."/>
            <person name="Larimer F."/>
            <person name="Land M."/>
            <person name="Hauser L."/>
            <person name="Markowitz V."/>
            <person name="Cheng J.-F."/>
            <person name="Hugenholtz P."/>
            <person name="Woyke T."/>
            <person name="Wu D."/>
            <person name="Spring S."/>
            <person name="Schroeder M."/>
            <person name="Brambilla E."/>
            <person name="Klenk H.-P."/>
            <person name="Eisen J.A."/>
        </authorList>
    </citation>
    <scope>NUCLEOTIDE SEQUENCE [LARGE SCALE GENOMIC DNA]</scope>
    <source>
        <strain evidence="2">DSM 15978 / NBRC 107637 / DMS1</strain>
        <plasmid evidence="2">Plasmid pMETHO01</plasmid>
    </source>
</reference>
<protein>
    <submittedName>
        <fullName evidence="1">Uncharacterized protein</fullName>
    </submittedName>
</protein>
<dbReference type="AlphaFoldDB" id="L0L0F1"/>
<organism evidence="1 2">
    <name type="scientific">Methanomethylovorans hollandica (strain DSM 15978 / NBRC 107637 / DMS1)</name>
    <dbReference type="NCBI Taxonomy" id="867904"/>
    <lineage>
        <taxon>Archaea</taxon>
        <taxon>Methanobacteriati</taxon>
        <taxon>Methanobacteriota</taxon>
        <taxon>Stenosarchaea group</taxon>
        <taxon>Methanomicrobia</taxon>
        <taxon>Methanosarcinales</taxon>
        <taxon>Methanosarcinaceae</taxon>
        <taxon>Methanomethylovorans</taxon>
    </lineage>
</organism>
<dbReference type="GeneID" id="14401633"/>
<gene>
    <name evidence="1" type="ordered locus">Metho_2671</name>
</gene>
<evidence type="ECO:0000313" key="1">
    <source>
        <dbReference type="EMBL" id="AGB50801.1"/>
    </source>
</evidence>
<dbReference type="HOGENOM" id="CLU_2490463_0_0_2"/>
<dbReference type="KEGG" id="mhz:Metho_2671"/>
<proteinExistence type="predicted"/>